<feature type="transmembrane region" description="Helical" evidence="6">
    <location>
        <begin position="74"/>
        <end position="101"/>
    </location>
</feature>
<dbReference type="OrthoDB" id="5244012at2"/>
<proteinExistence type="inferred from homology"/>
<dbReference type="CDD" id="cd06261">
    <property type="entry name" value="TM_PBP2"/>
    <property type="match status" value="1"/>
</dbReference>
<evidence type="ECO:0000313" key="9">
    <source>
        <dbReference type="Proteomes" id="UP000193711"/>
    </source>
</evidence>
<dbReference type="InterPro" id="IPR035906">
    <property type="entry name" value="MetI-like_sf"/>
</dbReference>
<comment type="similarity">
    <text evidence="6">Belongs to the binding-protein-dependent transport system permease family.</text>
</comment>
<evidence type="ECO:0000256" key="2">
    <source>
        <dbReference type="ARBA" id="ARBA00022448"/>
    </source>
</evidence>
<dbReference type="AlphaFoldDB" id="A0A1X7NCV6"/>
<dbReference type="GO" id="GO:0055085">
    <property type="term" value="P:transmembrane transport"/>
    <property type="evidence" value="ECO:0007669"/>
    <property type="project" value="InterPro"/>
</dbReference>
<organism evidence="8 9">
    <name type="scientific">Rathayibacter oskolensis</name>
    <dbReference type="NCBI Taxonomy" id="1891671"/>
    <lineage>
        <taxon>Bacteria</taxon>
        <taxon>Bacillati</taxon>
        <taxon>Actinomycetota</taxon>
        <taxon>Actinomycetes</taxon>
        <taxon>Micrococcales</taxon>
        <taxon>Microbacteriaceae</taxon>
        <taxon>Rathayibacter</taxon>
    </lineage>
</organism>
<comment type="subcellular location">
    <subcellularLocation>
        <location evidence="6">Cell membrane</location>
        <topology evidence="6">Multi-pass membrane protein</topology>
    </subcellularLocation>
    <subcellularLocation>
        <location evidence="1">Membrane</location>
        <topology evidence="1">Multi-pass membrane protein</topology>
    </subcellularLocation>
</comment>
<dbReference type="PANTHER" id="PTHR30177:SF33">
    <property type="entry name" value="POSSIBLE OSMOPROTECTANT (GLYCINE BETAINE_CARNITINE_CHOLINE_L-PROLINE) TRANSPORT INTEGRAL MEMBRANE PROTEIN ABC TRANSPORTER PROZ"/>
    <property type="match status" value="1"/>
</dbReference>
<dbReference type="Pfam" id="PF00528">
    <property type="entry name" value="BPD_transp_1"/>
    <property type="match status" value="1"/>
</dbReference>
<dbReference type="Proteomes" id="UP000193711">
    <property type="component" value="Unassembled WGS sequence"/>
</dbReference>
<keyword evidence="5 6" id="KW-0472">Membrane</keyword>
<dbReference type="Gene3D" id="1.10.3720.10">
    <property type="entry name" value="MetI-like"/>
    <property type="match status" value="1"/>
</dbReference>
<keyword evidence="3 6" id="KW-0812">Transmembrane</keyword>
<reference evidence="9" key="1">
    <citation type="submission" date="2017-04" db="EMBL/GenBank/DDBJ databases">
        <authorList>
            <person name="Varghese N."/>
            <person name="Submissions S."/>
        </authorList>
    </citation>
    <scope>NUCLEOTIDE SEQUENCE [LARGE SCALE GENOMIC DNA]</scope>
    <source>
        <strain evidence="9">VKM Ac-2121</strain>
    </source>
</reference>
<evidence type="ECO:0000256" key="6">
    <source>
        <dbReference type="RuleBase" id="RU363032"/>
    </source>
</evidence>
<evidence type="ECO:0000256" key="5">
    <source>
        <dbReference type="ARBA" id="ARBA00023136"/>
    </source>
</evidence>
<dbReference type="GO" id="GO:0005886">
    <property type="term" value="C:plasma membrane"/>
    <property type="evidence" value="ECO:0007669"/>
    <property type="project" value="UniProtKB-SubCell"/>
</dbReference>
<feature type="transmembrane region" description="Helical" evidence="6">
    <location>
        <begin position="153"/>
        <end position="177"/>
    </location>
</feature>
<keyword evidence="9" id="KW-1185">Reference proteome</keyword>
<gene>
    <name evidence="8" type="ORF">SAMN06295885_1131</name>
</gene>
<feature type="transmembrane region" description="Helical" evidence="6">
    <location>
        <begin position="189"/>
        <end position="213"/>
    </location>
</feature>
<dbReference type="GO" id="GO:0031460">
    <property type="term" value="P:glycine betaine transport"/>
    <property type="evidence" value="ECO:0007669"/>
    <property type="project" value="TreeGrafter"/>
</dbReference>
<dbReference type="STRING" id="1891671.SAMN06295885_1131"/>
<dbReference type="InterPro" id="IPR051204">
    <property type="entry name" value="ABC_transp_perm/SBD"/>
</dbReference>
<feature type="transmembrane region" description="Helical" evidence="6">
    <location>
        <begin position="31"/>
        <end position="53"/>
    </location>
</feature>
<dbReference type="EMBL" id="FXBM01000001">
    <property type="protein sequence ID" value="SMH35522.1"/>
    <property type="molecule type" value="Genomic_DNA"/>
</dbReference>
<dbReference type="InterPro" id="IPR000515">
    <property type="entry name" value="MetI-like"/>
</dbReference>
<evidence type="ECO:0000313" key="8">
    <source>
        <dbReference type="EMBL" id="SMH35522.1"/>
    </source>
</evidence>
<name>A0A1X7NCV6_9MICO</name>
<accession>A0A1X7NCV6</accession>
<feature type="domain" description="ABC transmembrane type-1" evidence="7">
    <location>
        <begin position="27"/>
        <end position="206"/>
    </location>
</feature>
<protein>
    <submittedName>
        <fullName evidence="8">Osmoprotectant transport system permease protein</fullName>
    </submittedName>
</protein>
<keyword evidence="2 6" id="KW-0813">Transport</keyword>
<evidence type="ECO:0000256" key="3">
    <source>
        <dbReference type="ARBA" id="ARBA00022692"/>
    </source>
</evidence>
<dbReference type="PROSITE" id="PS50928">
    <property type="entry name" value="ABC_TM1"/>
    <property type="match status" value="1"/>
</dbReference>
<evidence type="ECO:0000256" key="1">
    <source>
        <dbReference type="ARBA" id="ARBA00004141"/>
    </source>
</evidence>
<sequence length="251" mass="25806">MNLILEAFAWIGDPAHWTGLEGIPTRVAQHLGISLLVLVLASAIAIPLGYLIGHTGRGKGIAVPVAGGLRALPTLGVLVLAAMSLGLGLGAPLIALVILAIPSVLAGAYSGLEAVDRRTVDAARSVGMTEWQILAKVEIPLGLPLLLGGLRVAALQIIATATLADYIGAGGLGRYIFQGVKAGDYPQMLAGSIIVIVLTLLSEVLFAVLQWVAVPRGVVLGLGRVSSGRSGFRSSSPRRRAVVGIPIDEGK</sequence>
<dbReference type="RefSeq" id="WP_085475555.1">
    <property type="nucleotide sequence ID" value="NZ_FXBM01000001.1"/>
</dbReference>
<dbReference type="PANTHER" id="PTHR30177">
    <property type="entry name" value="GLYCINE BETAINE/L-PROLINE TRANSPORT SYSTEM PERMEASE PROTEIN PROW"/>
    <property type="match status" value="1"/>
</dbReference>
<keyword evidence="4 6" id="KW-1133">Transmembrane helix</keyword>
<evidence type="ECO:0000259" key="7">
    <source>
        <dbReference type="PROSITE" id="PS50928"/>
    </source>
</evidence>
<evidence type="ECO:0000256" key="4">
    <source>
        <dbReference type="ARBA" id="ARBA00022989"/>
    </source>
</evidence>
<dbReference type="SUPFAM" id="SSF161098">
    <property type="entry name" value="MetI-like"/>
    <property type="match status" value="1"/>
</dbReference>